<dbReference type="InterPro" id="IPR016152">
    <property type="entry name" value="PTrfase/Anion_transptr"/>
</dbReference>
<feature type="transmembrane region" description="Helical" evidence="12">
    <location>
        <begin position="384"/>
        <end position="406"/>
    </location>
</feature>
<feature type="transmembrane region" description="Helical" evidence="12">
    <location>
        <begin position="462"/>
        <end position="488"/>
    </location>
</feature>
<dbReference type="PROSITE" id="PS51094">
    <property type="entry name" value="PTS_EIIA_TYPE_2"/>
    <property type="match status" value="1"/>
</dbReference>
<evidence type="ECO:0000256" key="8">
    <source>
        <dbReference type="ARBA" id="ARBA00022692"/>
    </source>
</evidence>
<dbReference type="SUPFAM" id="SSF55804">
    <property type="entry name" value="Phoshotransferase/anion transport protein"/>
    <property type="match status" value="1"/>
</dbReference>
<dbReference type="PANTHER" id="PTHR30505">
    <property type="entry name" value="FRUCTOSE-LIKE PERMEASE"/>
    <property type="match status" value="1"/>
</dbReference>
<evidence type="ECO:0000256" key="1">
    <source>
        <dbReference type="ARBA" id="ARBA00004429"/>
    </source>
</evidence>
<feature type="transmembrane region" description="Helical" evidence="12">
    <location>
        <begin position="544"/>
        <end position="566"/>
    </location>
</feature>
<feature type="transmembrane region" description="Helical" evidence="12">
    <location>
        <begin position="581"/>
        <end position="599"/>
    </location>
</feature>
<evidence type="ECO:0000256" key="9">
    <source>
        <dbReference type="ARBA" id="ARBA00022777"/>
    </source>
</evidence>
<keyword evidence="8 12" id="KW-0812">Transmembrane</keyword>
<dbReference type="InterPro" id="IPR004715">
    <property type="entry name" value="PTS_IIA_fruc"/>
</dbReference>
<evidence type="ECO:0000256" key="7">
    <source>
        <dbReference type="ARBA" id="ARBA00022683"/>
    </source>
</evidence>
<keyword evidence="11 12" id="KW-0472">Membrane</keyword>
<reference evidence="16" key="1">
    <citation type="submission" date="2022-08" db="EMBL/GenBank/DDBJ databases">
        <title>Complete genome sequence of Mycoplasma molare type strain H 542.</title>
        <authorList>
            <person name="Spergser J."/>
        </authorList>
    </citation>
    <scope>NUCLEOTIDE SEQUENCE</scope>
    <source>
        <strain evidence="16">H 542</strain>
    </source>
</reference>
<dbReference type="NCBIfam" id="TIGR00829">
    <property type="entry name" value="FRU"/>
    <property type="match status" value="1"/>
</dbReference>
<keyword evidence="9" id="KW-0418">Kinase</keyword>
<keyword evidence="10 12" id="KW-1133">Transmembrane helix</keyword>
<feature type="transmembrane region" description="Helical" evidence="12">
    <location>
        <begin position="426"/>
        <end position="450"/>
    </location>
</feature>
<dbReference type="InterPro" id="IPR006327">
    <property type="entry name" value="PTS_IIC_fruc"/>
</dbReference>
<dbReference type="Gene3D" id="3.40.50.2300">
    <property type="match status" value="1"/>
</dbReference>
<keyword evidence="6" id="KW-0808">Transferase</keyword>
<feature type="domain" description="PTS EIIB type-2" evidence="14">
    <location>
        <begin position="170"/>
        <end position="266"/>
    </location>
</feature>
<evidence type="ECO:0000259" key="14">
    <source>
        <dbReference type="PROSITE" id="PS51099"/>
    </source>
</evidence>
<dbReference type="NCBIfam" id="TIGR00848">
    <property type="entry name" value="fruA"/>
    <property type="match status" value="1"/>
</dbReference>
<dbReference type="InterPro" id="IPR013011">
    <property type="entry name" value="PTS_EIIB_2"/>
</dbReference>
<dbReference type="CDD" id="cd00211">
    <property type="entry name" value="PTS_IIA_fru"/>
    <property type="match status" value="1"/>
</dbReference>
<dbReference type="PANTHER" id="PTHR30505:SF0">
    <property type="entry name" value="FRUCTOSE-LIKE PTS SYSTEM EIIBC COMPONENT-RELATED"/>
    <property type="match status" value="1"/>
</dbReference>
<dbReference type="NCBIfam" id="TIGR01427">
    <property type="entry name" value="PTS_IIC_fructo"/>
    <property type="match status" value="1"/>
</dbReference>
<organism evidence="16 17">
    <name type="scientific">Mesomycoplasma molare</name>
    <dbReference type="NCBI Taxonomy" id="171288"/>
    <lineage>
        <taxon>Bacteria</taxon>
        <taxon>Bacillati</taxon>
        <taxon>Mycoplasmatota</taxon>
        <taxon>Mycoplasmoidales</taxon>
        <taxon>Metamycoplasmataceae</taxon>
        <taxon>Mesomycoplasma</taxon>
    </lineage>
</organism>
<keyword evidence="5" id="KW-0762">Sugar transport</keyword>
<keyword evidence="7" id="KW-0598">Phosphotransferase system</keyword>
<accession>A0ABY5TTB7</accession>
<dbReference type="InterPro" id="IPR050864">
    <property type="entry name" value="Bacterial_PTS_Sugar_Transport"/>
</dbReference>
<dbReference type="EMBL" id="CP103423">
    <property type="protein sequence ID" value="UWD33922.1"/>
    <property type="molecule type" value="Genomic_DNA"/>
</dbReference>
<feature type="transmembrane region" description="Helical" evidence="12">
    <location>
        <begin position="355"/>
        <end position="377"/>
    </location>
</feature>
<feature type="transmembrane region" description="Helical" evidence="12">
    <location>
        <begin position="504"/>
        <end position="523"/>
    </location>
</feature>
<feature type="domain" description="PTS EIIA type-2" evidence="13">
    <location>
        <begin position="6"/>
        <end position="150"/>
    </location>
</feature>
<evidence type="ECO:0000256" key="3">
    <source>
        <dbReference type="ARBA" id="ARBA00022475"/>
    </source>
</evidence>
<keyword evidence="2" id="KW-0813">Transport</keyword>
<evidence type="ECO:0000256" key="6">
    <source>
        <dbReference type="ARBA" id="ARBA00022679"/>
    </source>
</evidence>
<dbReference type="InterPro" id="IPR002178">
    <property type="entry name" value="PTS_EIIA_type-2_dom"/>
</dbReference>
<feature type="domain" description="PTS EIIC type-2" evidence="15">
    <location>
        <begin position="297"/>
        <end position="688"/>
    </location>
</feature>
<dbReference type="InterPro" id="IPR003352">
    <property type="entry name" value="PTS_EIIC"/>
</dbReference>
<feature type="transmembrane region" description="Helical" evidence="12">
    <location>
        <begin position="305"/>
        <end position="325"/>
    </location>
</feature>
<evidence type="ECO:0000256" key="2">
    <source>
        <dbReference type="ARBA" id="ARBA00022448"/>
    </source>
</evidence>
<evidence type="ECO:0000259" key="15">
    <source>
        <dbReference type="PROSITE" id="PS51104"/>
    </source>
</evidence>
<dbReference type="PROSITE" id="PS51099">
    <property type="entry name" value="PTS_EIIB_TYPE_2"/>
    <property type="match status" value="1"/>
</dbReference>
<dbReference type="PROSITE" id="PS51104">
    <property type="entry name" value="PTS_EIIC_TYPE_2"/>
    <property type="match status" value="1"/>
</dbReference>
<dbReference type="Gene3D" id="3.40.930.10">
    <property type="entry name" value="Mannitol-specific EII, Chain A"/>
    <property type="match status" value="1"/>
</dbReference>
<gene>
    <name evidence="16" type="ORF">NX772_02310</name>
</gene>
<dbReference type="InterPro" id="IPR036095">
    <property type="entry name" value="PTS_EIIB-like_sf"/>
</dbReference>
<keyword evidence="4" id="KW-0597">Phosphoprotein</keyword>
<feature type="transmembrane region" description="Helical" evidence="12">
    <location>
        <begin position="653"/>
        <end position="678"/>
    </location>
</feature>
<protein>
    <submittedName>
        <fullName evidence="16">Fructose-specific PTS transporter subunit EIIC</fullName>
    </submittedName>
</protein>
<proteinExistence type="predicted"/>
<dbReference type="Pfam" id="PF02378">
    <property type="entry name" value="PTS_EIIC"/>
    <property type="match status" value="1"/>
</dbReference>
<dbReference type="SUPFAM" id="SSF52794">
    <property type="entry name" value="PTS system IIB component-like"/>
    <property type="match status" value="1"/>
</dbReference>
<dbReference type="RefSeq" id="WP_027123473.1">
    <property type="nucleotide sequence ID" value="NZ_CP103423.1"/>
</dbReference>
<dbReference type="CDD" id="cd05569">
    <property type="entry name" value="PTS_IIB_fructose"/>
    <property type="match status" value="1"/>
</dbReference>
<dbReference type="Proteomes" id="UP001058364">
    <property type="component" value="Chromosome"/>
</dbReference>
<dbReference type="Pfam" id="PF00359">
    <property type="entry name" value="PTS_EIIA_2"/>
    <property type="match status" value="1"/>
</dbReference>
<evidence type="ECO:0000256" key="5">
    <source>
        <dbReference type="ARBA" id="ARBA00022597"/>
    </source>
</evidence>
<name>A0ABY5TTB7_9BACT</name>
<keyword evidence="17" id="KW-1185">Reference proteome</keyword>
<sequence length="693" mass="75634">MKIKSLFKNKDTIFLNTNLESKDDVLKFFAKELFLKKYGADEEKIYKLFKERENQSSTGFGNNIAMPHFGDETMNESTLLFARVNDIDWNSIDNQPVKYIFGIAFSKNDRENSHIEVISKLAKFIDKEEFKKELSTVNSSEEFLSLIQKFEEETQEQISVSSNNNKEYDIVAVTACPTGIAHTYLAEQKLIEQAKAMNLTIKVETQGAEGIKNSLSIEEIKNAKGVIIAIDREIEKGKFAHNDNIVEISTQKAIHKPEEQIKKILENKGQKIKVAKKLGDQNSDQDELSFAGFGKKMHRSLLNGISYMLPFIVFGGIILALGFIIDLITGSLSGKDINSAEFLSNFGFNNSIAKLFFEIGKIGLGLAVPVLAAYISFAIVGRQGLLPGFVVGSIASGGVKGTYGFLLDSITNSGVQKPGDFLGTGSGFVGAILGAFYVGAMVIVFSKYVFGNLPKTFNGIKNILFIPLLGTIAIALSFWLVNIVLIYINLGLVLLLQLMQNKPYLAWLLGVVLGSMMAVDLGGPINKAAYIFGTLTIVNGNSSVSMAAVMIAGMVPPLGISLSMIMHKKLWTKEEIEAGKISNIIFGLSFISEGAIPYTSKNPKVLIPSNIVGGAVAGMISALLGVNIVAPHGGIFVVFLAKSNLFVNNAVSIGMGILFWFIALFIGALASALMIWILNKYPINFKTKKRKNV</sequence>
<feature type="transmembrane region" description="Helical" evidence="12">
    <location>
        <begin position="611"/>
        <end position="641"/>
    </location>
</feature>
<dbReference type="Pfam" id="PF02302">
    <property type="entry name" value="PTS_IIB"/>
    <property type="match status" value="1"/>
</dbReference>
<evidence type="ECO:0000256" key="10">
    <source>
        <dbReference type="ARBA" id="ARBA00022989"/>
    </source>
</evidence>
<comment type="subcellular location">
    <subcellularLocation>
        <location evidence="1">Cell inner membrane</location>
        <topology evidence="1">Multi-pass membrane protein</topology>
    </subcellularLocation>
</comment>
<dbReference type="InterPro" id="IPR003501">
    <property type="entry name" value="PTS_EIIB_2/3"/>
</dbReference>
<dbReference type="InterPro" id="IPR003353">
    <property type="entry name" value="PTS_IIB_fruc"/>
</dbReference>
<evidence type="ECO:0000313" key="16">
    <source>
        <dbReference type="EMBL" id="UWD33922.1"/>
    </source>
</evidence>
<evidence type="ECO:0000259" key="13">
    <source>
        <dbReference type="PROSITE" id="PS51094"/>
    </source>
</evidence>
<evidence type="ECO:0000256" key="12">
    <source>
        <dbReference type="SAM" id="Phobius"/>
    </source>
</evidence>
<evidence type="ECO:0000256" key="4">
    <source>
        <dbReference type="ARBA" id="ARBA00022553"/>
    </source>
</evidence>
<keyword evidence="3" id="KW-1003">Cell membrane</keyword>
<evidence type="ECO:0000256" key="11">
    <source>
        <dbReference type="ARBA" id="ARBA00023136"/>
    </source>
</evidence>
<dbReference type="InterPro" id="IPR013014">
    <property type="entry name" value="PTS_EIIC_2"/>
</dbReference>
<evidence type="ECO:0000313" key="17">
    <source>
        <dbReference type="Proteomes" id="UP001058364"/>
    </source>
</evidence>